<sequence length="201" mass="23315">MILLKMLITFIFINLSKCTIQGINYMDPLNIRSTQDTWHRGKDPCNTLYWYPKQIPNYCYITTPKPEIGAPRVPIPLPIPVPLPLAPMFPAPPALPLPYGIPVAPSNPMLPIAGVPYSAPIVPFQYQPYYRRNQLGMVPGLPGLVTRDRGINIMPFSDVYSDLMEKQKKKMLTEKLWQIFKAYDDYPWHRRIRSKKYRKRL</sequence>
<proteinExistence type="predicted"/>
<dbReference type="InParanoid" id="A0A6J3C5V8"/>
<dbReference type="Proteomes" id="UP001652740">
    <property type="component" value="Unplaced"/>
</dbReference>
<keyword evidence="1" id="KW-0732">Signal</keyword>
<accession>A0A6J3C5V8</accession>
<feature type="chain" id="PRO_5026993957" evidence="1">
    <location>
        <begin position="19"/>
        <end position="201"/>
    </location>
</feature>
<organism evidence="2 3">
    <name type="scientific">Galleria mellonella</name>
    <name type="common">Greater wax moth</name>
    <dbReference type="NCBI Taxonomy" id="7137"/>
    <lineage>
        <taxon>Eukaryota</taxon>
        <taxon>Metazoa</taxon>
        <taxon>Ecdysozoa</taxon>
        <taxon>Arthropoda</taxon>
        <taxon>Hexapoda</taxon>
        <taxon>Insecta</taxon>
        <taxon>Pterygota</taxon>
        <taxon>Neoptera</taxon>
        <taxon>Endopterygota</taxon>
        <taxon>Lepidoptera</taxon>
        <taxon>Glossata</taxon>
        <taxon>Ditrysia</taxon>
        <taxon>Pyraloidea</taxon>
        <taxon>Pyralidae</taxon>
        <taxon>Galleriinae</taxon>
        <taxon>Galleria</taxon>
    </lineage>
</organism>
<feature type="signal peptide" evidence="1">
    <location>
        <begin position="1"/>
        <end position="18"/>
    </location>
</feature>
<dbReference type="KEGG" id="gmw:116413267"/>
<dbReference type="AlphaFoldDB" id="A0A6J3C5V8"/>
<evidence type="ECO:0000313" key="2">
    <source>
        <dbReference type="Proteomes" id="UP001652740"/>
    </source>
</evidence>
<dbReference type="RefSeq" id="XP_031767190.1">
    <property type="nucleotide sequence ID" value="XM_031911330.2"/>
</dbReference>
<dbReference type="OrthoDB" id="7483881at2759"/>
<evidence type="ECO:0000256" key="1">
    <source>
        <dbReference type="SAM" id="SignalP"/>
    </source>
</evidence>
<protein>
    <submittedName>
        <fullName evidence="3">Uncharacterized protein LOC116413267</fullName>
    </submittedName>
</protein>
<reference evidence="3" key="1">
    <citation type="submission" date="2025-08" db="UniProtKB">
        <authorList>
            <consortium name="RefSeq"/>
        </authorList>
    </citation>
    <scope>IDENTIFICATION</scope>
    <source>
        <tissue evidence="3">Whole larvae</tissue>
    </source>
</reference>
<name>A0A6J3C5V8_GALME</name>
<dbReference type="GeneID" id="116413267"/>
<keyword evidence="2" id="KW-1185">Reference proteome</keyword>
<gene>
    <name evidence="3" type="primary">LOC116413267</name>
</gene>
<evidence type="ECO:0000313" key="3">
    <source>
        <dbReference type="RefSeq" id="XP_031767190.1"/>
    </source>
</evidence>